<dbReference type="AlphaFoldDB" id="Q2IPH2"/>
<evidence type="ECO:0000256" key="4">
    <source>
        <dbReference type="SAM" id="MobiDB-lite"/>
    </source>
</evidence>
<feature type="region of interest" description="Disordered" evidence="4">
    <location>
        <begin position="1"/>
        <end position="32"/>
    </location>
</feature>
<dbReference type="GO" id="GO:0005524">
    <property type="term" value="F:ATP binding"/>
    <property type="evidence" value="ECO:0007669"/>
    <property type="project" value="UniProtKB-KW"/>
</dbReference>
<evidence type="ECO:0000256" key="3">
    <source>
        <dbReference type="ARBA" id="ARBA00066752"/>
    </source>
</evidence>
<dbReference type="InterPro" id="IPR016300">
    <property type="entry name" value="ATPase_ArsA/GET3"/>
</dbReference>
<protein>
    <recommendedName>
        <fullName evidence="3">arsenite-transporting ATPase</fullName>
        <ecNumber evidence="3">7.3.2.7</ecNumber>
    </recommendedName>
</protein>
<dbReference type="GO" id="GO:0016887">
    <property type="term" value="F:ATP hydrolysis activity"/>
    <property type="evidence" value="ECO:0007669"/>
    <property type="project" value="InterPro"/>
</dbReference>
<organism evidence="6 7">
    <name type="scientific">Anaeromyxobacter dehalogenans (strain 2CP-C)</name>
    <dbReference type="NCBI Taxonomy" id="290397"/>
    <lineage>
        <taxon>Bacteria</taxon>
        <taxon>Pseudomonadati</taxon>
        <taxon>Myxococcota</taxon>
        <taxon>Myxococcia</taxon>
        <taxon>Myxococcales</taxon>
        <taxon>Cystobacterineae</taxon>
        <taxon>Anaeromyxobacteraceae</taxon>
        <taxon>Anaeromyxobacter</taxon>
    </lineage>
</organism>
<keyword evidence="6" id="KW-0547">Nucleotide-binding</keyword>
<dbReference type="PANTHER" id="PTHR10803">
    <property type="entry name" value="ARSENICAL PUMP-DRIVING ATPASE ARSENITE-TRANSLOCATING ATPASE"/>
    <property type="match status" value="1"/>
</dbReference>
<dbReference type="eggNOG" id="COG0003">
    <property type="taxonomic scope" value="Bacteria"/>
</dbReference>
<evidence type="ECO:0000256" key="2">
    <source>
        <dbReference type="ARBA" id="ARBA00052296"/>
    </source>
</evidence>
<dbReference type="InterPro" id="IPR025723">
    <property type="entry name" value="ArsA/GET3_ATPase-like"/>
</dbReference>
<dbReference type="Gene3D" id="3.40.50.300">
    <property type="entry name" value="P-loop containing nucleotide triphosphate hydrolases"/>
    <property type="match status" value="1"/>
</dbReference>
<accession>Q2IPH2</accession>
<keyword evidence="6" id="KW-0067">ATP-binding</keyword>
<dbReference type="InterPro" id="IPR027417">
    <property type="entry name" value="P-loop_NTPase"/>
</dbReference>
<dbReference type="Pfam" id="PF02374">
    <property type="entry name" value="ArsA_ATPase"/>
    <property type="match status" value="1"/>
</dbReference>
<evidence type="ECO:0000313" key="6">
    <source>
        <dbReference type="EMBL" id="ABC80704.1"/>
    </source>
</evidence>
<dbReference type="PANTHER" id="PTHR10803:SF3">
    <property type="entry name" value="ATPASE GET3"/>
    <property type="match status" value="1"/>
</dbReference>
<sequence length="393" mass="41713">MQRLPDAAVERAPRLQRRAHQRLEPAPGPVAGEQLPDHPAHLLLAGGEGALQHGIPQHVVEDHRVWTCPFPLDSLSSPVASFGLLDRRLLVVTGKGGVGKTTVCAALALLAARAGKRVLVCEVNATRERVAPLLGAPASGPFVREALPGIFTTNVTPHEAMREYGLMVLKFRTIYEAVFENRLVRYFLRMVPGLAELVMLGKVLHEVRAEEGGRPRWDLVLLDAPATGHAVQLLRVPSALVDTVPAGPLRHDAEWMQALLVDPARTGVALVTLPEEMPVNEVIELDGLVRGELGMAVAALVVNAMPPARFDAGEAAELARLAAAPPPLGPAAEAGRIQALRAEAAGRYLVRARAALDLPTTVLPLLPVAEWGPAAVEEIAAALAAAPPAEGRP</sequence>
<dbReference type="Proteomes" id="UP000001935">
    <property type="component" value="Chromosome"/>
</dbReference>
<evidence type="ECO:0000259" key="5">
    <source>
        <dbReference type="Pfam" id="PF02374"/>
    </source>
</evidence>
<feature type="domain" description="ArsA/GET3 Anion-transporting ATPase-like" evidence="5">
    <location>
        <begin position="88"/>
        <end position="240"/>
    </location>
</feature>
<dbReference type="EMBL" id="CP000251">
    <property type="protein sequence ID" value="ABC80704.1"/>
    <property type="molecule type" value="Genomic_DNA"/>
</dbReference>
<evidence type="ECO:0000313" key="7">
    <source>
        <dbReference type="Proteomes" id="UP000001935"/>
    </source>
</evidence>
<evidence type="ECO:0000256" key="1">
    <source>
        <dbReference type="ARBA" id="ARBA00011040"/>
    </source>
</evidence>
<comment type="similarity">
    <text evidence="1">Belongs to the arsA ATPase family.</text>
</comment>
<dbReference type="HOGENOM" id="CLU_058953_1_0_7"/>
<dbReference type="GO" id="GO:0015446">
    <property type="term" value="F:ATPase-coupled arsenite transmembrane transporter activity"/>
    <property type="evidence" value="ECO:0007669"/>
    <property type="project" value="UniProtKB-EC"/>
</dbReference>
<gene>
    <name evidence="6" type="ordered locus">Adeh_0929</name>
</gene>
<dbReference type="STRING" id="290397.Adeh_0929"/>
<proteinExistence type="inferred from homology"/>
<reference evidence="6" key="1">
    <citation type="submission" date="2006-01" db="EMBL/GenBank/DDBJ databases">
        <title>Complete sequence of Anaeromyxobacter dehalogenans 2CP-C.</title>
        <authorList>
            <consortium name="US DOE Joint Genome Institute"/>
            <person name="Copeland A."/>
            <person name="Lucas S."/>
            <person name="Lapidus A."/>
            <person name="Barry K."/>
            <person name="Detter J.C."/>
            <person name="Glavina T."/>
            <person name="Hammon N."/>
            <person name="Israni S."/>
            <person name="Pitluck S."/>
            <person name="Brettin T."/>
            <person name="Bruce D."/>
            <person name="Han C."/>
            <person name="Tapia R."/>
            <person name="Gilna P."/>
            <person name="Kiss H."/>
            <person name="Schmutz J."/>
            <person name="Larimer F."/>
            <person name="Land M."/>
            <person name="Kyrpides N."/>
            <person name="Anderson I."/>
            <person name="Sanford R.A."/>
            <person name="Ritalahti K.M."/>
            <person name="Thomas H.S."/>
            <person name="Kirby J.R."/>
            <person name="Zhulin I.B."/>
            <person name="Loeffler F.E."/>
            <person name="Richardson P."/>
        </authorList>
    </citation>
    <scope>NUCLEOTIDE SEQUENCE</scope>
    <source>
        <strain evidence="6">2CP-C</strain>
    </source>
</reference>
<name>Q2IPH2_ANADE</name>
<dbReference type="KEGG" id="ade:Adeh_0929"/>
<comment type="catalytic activity">
    <reaction evidence="2">
        <text>arsenite(in) + ATP + H2O = arsenite(out) + ADP + phosphate + H(+)</text>
        <dbReference type="Rhea" id="RHEA:11348"/>
        <dbReference type="ChEBI" id="CHEBI:15377"/>
        <dbReference type="ChEBI" id="CHEBI:15378"/>
        <dbReference type="ChEBI" id="CHEBI:29242"/>
        <dbReference type="ChEBI" id="CHEBI:30616"/>
        <dbReference type="ChEBI" id="CHEBI:43474"/>
        <dbReference type="ChEBI" id="CHEBI:456216"/>
        <dbReference type="EC" id="7.3.2.7"/>
    </reaction>
</comment>
<dbReference type="SUPFAM" id="SSF52540">
    <property type="entry name" value="P-loop containing nucleoside triphosphate hydrolases"/>
    <property type="match status" value="1"/>
</dbReference>
<dbReference type="EC" id="7.3.2.7" evidence="3"/>